<dbReference type="GO" id="GO:0008270">
    <property type="term" value="F:zinc ion binding"/>
    <property type="evidence" value="ECO:0007669"/>
    <property type="project" value="UniProtKB-KW"/>
</dbReference>
<feature type="transmembrane region" description="Helical" evidence="5">
    <location>
        <begin position="6"/>
        <end position="28"/>
    </location>
</feature>
<evidence type="ECO:0000256" key="1">
    <source>
        <dbReference type="ARBA" id="ARBA00022723"/>
    </source>
</evidence>
<accession>A0A7S0BBP1</accession>
<evidence type="ECO:0000313" key="7">
    <source>
        <dbReference type="EMBL" id="CAD8389182.1"/>
    </source>
</evidence>
<reference evidence="7" key="1">
    <citation type="submission" date="2021-01" db="EMBL/GenBank/DDBJ databases">
        <authorList>
            <person name="Corre E."/>
            <person name="Pelletier E."/>
            <person name="Niang G."/>
            <person name="Scheremetjew M."/>
            <person name="Finn R."/>
            <person name="Kale V."/>
            <person name="Holt S."/>
            <person name="Cochrane G."/>
            <person name="Meng A."/>
            <person name="Brown T."/>
            <person name="Cohen L."/>
        </authorList>
    </citation>
    <scope>NUCLEOTIDE SEQUENCE</scope>
    <source>
        <strain evidence="7">UTEX LB 2760</strain>
    </source>
</reference>
<keyword evidence="5" id="KW-0472">Membrane</keyword>
<dbReference type="UniPathway" id="UPA00143"/>
<feature type="domain" description="RING-type" evidence="6">
    <location>
        <begin position="109"/>
        <end position="155"/>
    </location>
</feature>
<evidence type="ECO:0000256" key="5">
    <source>
        <dbReference type="SAM" id="Phobius"/>
    </source>
</evidence>
<keyword evidence="5" id="KW-0812">Transmembrane</keyword>
<dbReference type="PROSITE" id="PS50089">
    <property type="entry name" value="ZF_RING_2"/>
    <property type="match status" value="1"/>
</dbReference>
<dbReference type="EMBL" id="HBEK01000068">
    <property type="protein sequence ID" value="CAD8389182.1"/>
    <property type="molecule type" value="Transcribed_RNA"/>
</dbReference>
<name>A0A7S0BBP1_9RHOD</name>
<dbReference type="Pfam" id="PF13639">
    <property type="entry name" value="zf-RING_2"/>
    <property type="match status" value="1"/>
</dbReference>
<evidence type="ECO:0000256" key="3">
    <source>
        <dbReference type="ARBA" id="ARBA00022833"/>
    </source>
</evidence>
<keyword evidence="1" id="KW-0479">Metal-binding</keyword>
<dbReference type="Gene3D" id="3.30.40.10">
    <property type="entry name" value="Zinc/RING finger domain, C3HC4 (zinc finger)"/>
    <property type="match status" value="1"/>
</dbReference>
<dbReference type="SMART" id="SM00184">
    <property type="entry name" value="RING"/>
    <property type="match status" value="1"/>
</dbReference>
<dbReference type="GO" id="GO:0016567">
    <property type="term" value="P:protein ubiquitination"/>
    <property type="evidence" value="ECO:0007669"/>
    <property type="project" value="UniProtKB-UniPathway"/>
</dbReference>
<evidence type="ECO:0000259" key="6">
    <source>
        <dbReference type="PROSITE" id="PS50089"/>
    </source>
</evidence>
<protein>
    <recommendedName>
        <fullName evidence="6">RING-type domain-containing protein</fullName>
    </recommendedName>
</protein>
<dbReference type="SUPFAM" id="SSF57850">
    <property type="entry name" value="RING/U-box"/>
    <property type="match status" value="1"/>
</dbReference>
<gene>
    <name evidence="7" type="ORF">RMAR0315_LOCUS31</name>
</gene>
<evidence type="ECO:0000256" key="2">
    <source>
        <dbReference type="ARBA" id="ARBA00022771"/>
    </source>
</evidence>
<organism evidence="7">
    <name type="scientific">Rhodosorus marinus</name>
    <dbReference type="NCBI Taxonomy" id="101924"/>
    <lineage>
        <taxon>Eukaryota</taxon>
        <taxon>Rhodophyta</taxon>
        <taxon>Stylonematophyceae</taxon>
        <taxon>Stylonematales</taxon>
        <taxon>Stylonemataceae</taxon>
        <taxon>Rhodosorus</taxon>
    </lineage>
</organism>
<dbReference type="AlphaFoldDB" id="A0A7S0BBP1"/>
<keyword evidence="3" id="KW-0862">Zinc</keyword>
<keyword evidence="2 4" id="KW-0863">Zinc-finger</keyword>
<dbReference type="InterPro" id="IPR052788">
    <property type="entry name" value="RING-type_E3_ligase_ATL"/>
</dbReference>
<evidence type="ECO:0000256" key="4">
    <source>
        <dbReference type="PROSITE-ProRule" id="PRU00175"/>
    </source>
</evidence>
<dbReference type="PANTHER" id="PTHR45798:SF97">
    <property type="entry name" value="ALCOHOL-SENSITIVE RING FINGER PROTEIN 1"/>
    <property type="match status" value="1"/>
</dbReference>
<keyword evidence="5" id="KW-1133">Transmembrane helix</keyword>
<proteinExistence type="predicted"/>
<dbReference type="PANTHER" id="PTHR45798">
    <property type="entry name" value="RING-H2 FINGER PROTEIN ATL61-RELATED-RELATED"/>
    <property type="match status" value="1"/>
</dbReference>
<dbReference type="InterPro" id="IPR013083">
    <property type="entry name" value="Znf_RING/FYVE/PHD"/>
</dbReference>
<sequence length="173" mass="19555">MAGYTDFVIGALVFFTVSAAILFVWYVISKRQIWKVQGARQETQSARLESREIDVEAPSIANEFIVSIDGERRGNVFGENEAVDQDAVNKYLAEMSDSMDKTKHHDDVCSICLDELLEYPDAQCYIAPTCGHGFHLSCLGKWVYTRRDITCPNCKREIFPVNVEGMPPHALWS</sequence>
<dbReference type="InterPro" id="IPR001841">
    <property type="entry name" value="Znf_RING"/>
</dbReference>